<dbReference type="Pfam" id="PF13481">
    <property type="entry name" value="AAA_25"/>
    <property type="match status" value="1"/>
</dbReference>
<protein>
    <recommendedName>
        <fullName evidence="3">AAA domain-containing protein</fullName>
    </recommendedName>
</protein>
<gene>
    <name evidence="1" type="ORF">HNR42_002852</name>
</gene>
<dbReference type="AlphaFoldDB" id="A0A841I0U6"/>
<keyword evidence="2" id="KW-1185">Reference proteome</keyword>
<dbReference type="EMBL" id="JACHHG010000011">
    <property type="protein sequence ID" value="MBB6099411.1"/>
    <property type="molecule type" value="Genomic_DNA"/>
</dbReference>
<dbReference type="Gene3D" id="3.40.50.300">
    <property type="entry name" value="P-loop containing nucleotide triphosphate hydrolases"/>
    <property type="match status" value="1"/>
</dbReference>
<reference evidence="1 2" key="1">
    <citation type="submission" date="2020-08" db="EMBL/GenBank/DDBJ databases">
        <title>Genomic Encyclopedia of Type Strains, Phase IV (KMG-IV): sequencing the most valuable type-strain genomes for metagenomic binning, comparative biology and taxonomic classification.</title>
        <authorList>
            <person name="Goeker M."/>
        </authorList>
    </citation>
    <scope>NUCLEOTIDE SEQUENCE [LARGE SCALE GENOMIC DNA]</scope>
    <source>
        <strain evidence="1 2">DSM 21458</strain>
    </source>
</reference>
<dbReference type="InterPro" id="IPR027417">
    <property type="entry name" value="P-loop_NTPase"/>
</dbReference>
<evidence type="ECO:0000313" key="1">
    <source>
        <dbReference type="EMBL" id="MBB6099411.1"/>
    </source>
</evidence>
<comment type="caution">
    <text evidence="1">The sequence shown here is derived from an EMBL/GenBank/DDBJ whole genome shotgun (WGS) entry which is preliminary data.</text>
</comment>
<evidence type="ECO:0008006" key="3">
    <source>
        <dbReference type="Google" id="ProtNLM"/>
    </source>
</evidence>
<organism evidence="1 2">
    <name type="scientific">Deinobacterium chartae</name>
    <dbReference type="NCBI Taxonomy" id="521158"/>
    <lineage>
        <taxon>Bacteria</taxon>
        <taxon>Thermotogati</taxon>
        <taxon>Deinococcota</taxon>
        <taxon>Deinococci</taxon>
        <taxon>Deinococcales</taxon>
        <taxon>Deinococcaceae</taxon>
        <taxon>Deinobacterium</taxon>
    </lineage>
</organism>
<evidence type="ECO:0000313" key="2">
    <source>
        <dbReference type="Proteomes" id="UP000569951"/>
    </source>
</evidence>
<name>A0A841I0U6_9DEIO</name>
<dbReference type="Proteomes" id="UP000569951">
    <property type="component" value="Unassembled WGS sequence"/>
</dbReference>
<dbReference type="SUPFAM" id="SSF52540">
    <property type="entry name" value="P-loop containing nucleoside triphosphate hydrolases"/>
    <property type="match status" value="1"/>
</dbReference>
<sequence length="346" mass="37586">MRHVDWLVPSLLARGAGTLMFGQPGVGKSLHALHLAACLCLGRAFLGFGSVDAPLRVLFLDFESGWQWNAEPIRAIFKGMGHPSIPEEFLYYSPFTEECHPLEEPAGTLVALEDLGPILEETVRSHRVDVVIADSLGQMMIGDTNSGQDVAIALRSALNPARAAEAAVLVLDHAAKAAIGGAGVPTPVGSQQKRAWARVTVAVESEEMDGRRCTRWSIDKSNAAHFDPFLTHMQFVHGSDGQLAAVHVHSVGSAGPRSPRKGAVRERVERTVLEHLANGPARRQELGRGSTFDQVMDELLKNGLIEQIGRGQYRLRRLLYHAVHLLRQVGAQHEANALAHSINVDS</sequence>
<accession>A0A841I0U6</accession>
<proteinExistence type="predicted"/>